<keyword evidence="1" id="KW-1133">Transmembrane helix</keyword>
<keyword evidence="4" id="KW-1185">Reference proteome</keyword>
<reference evidence="4" key="1">
    <citation type="submission" date="2016-09" db="EMBL/GenBank/DDBJ databases">
        <title>Acidihalobacter prosperus F5.</title>
        <authorList>
            <person name="Khaleque H.N."/>
            <person name="Ramsay J.P."/>
            <person name="Kaksonen A.H."/>
            <person name="Boxall N.J."/>
            <person name="Watkin E.L.J."/>
        </authorList>
    </citation>
    <scope>NUCLEOTIDE SEQUENCE [LARGE SCALE GENOMIC DNA]</scope>
    <source>
        <strain evidence="4">F5</strain>
    </source>
</reference>
<dbReference type="Pfam" id="PF01882">
    <property type="entry name" value="DUF58"/>
    <property type="match status" value="1"/>
</dbReference>
<evidence type="ECO:0000256" key="1">
    <source>
        <dbReference type="SAM" id="Phobius"/>
    </source>
</evidence>
<name>A0A1D8IT02_9GAMM</name>
<dbReference type="AlphaFoldDB" id="A0A1D8IT02"/>
<gene>
    <name evidence="3" type="ORF">BI364_09270</name>
</gene>
<evidence type="ECO:0000313" key="4">
    <source>
        <dbReference type="Proteomes" id="UP000095401"/>
    </source>
</evidence>
<dbReference type="InterPro" id="IPR002881">
    <property type="entry name" value="DUF58"/>
</dbReference>
<organism evidence="3 4">
    <name type="scientific">Acidihalobacter yilgarnensis</name>
    <dbReference type="NCBI Taxonomy" id="2819280"/>
    <lineage>
        <taxon>Bacteria</taxon>
        <taxon>Pseudomonadati</taxon>
        <taxon>Pseudomonadota</taxon>
        <taxon>Gammaproteobacteria</taxon>
        <taxon>Chromatiales</taxon>
        <taxon>Ectothiorhodospiraceae</taxon>
        <taxon>Acidihalobacter</taxon>
    </lineage>
</organism>
<dbReference type="PANTHER" id="PTHR34351">
    <property type="entry name" value="SLR1927 PROTEIN-RELATED"/>
    <property type="match status" value="1"/>
</dbReference>
<feature type="transmembrane region" description="Helical" evidence="1">
    <location>
        <begin position="65"/>
        <end position="82"/>
    </location>
</feature>
<feature type="domain" description="DUF58" evidence="2">
    <location>
        <begin position="225"/>
        <end position="321"/>
    </location>
</feature>
<dbReference type="Proteomes" id="UP000095401">
    <property type="component" value="Chromosome"/>
</dbReference>
<evidence type="ECO:0000313" key="3">
    <source>
        <dbReference type="EMBL" id="AOU99652.1"/>
    </source>
</evidence>
<keyword evidence="1" id="KW-0812">Transmembrane</keyword>
<keyword evidence="1" id="KW-0472">Membrane</keyword>
<feature type="transmembrane region" description="Helical" evidence="1">
    <location>
        <begin position="36"/>
        <end position="59"/>
    </location>
</feature>
<accession>A0A1D8IT02</accession>
<protein>
    <recommendedName>
        <fullName evidence="2">DUF58 domain-containing protein</fullName>
    </recommendedName>
</protein>
<dbReference type="KEGG" id="aprs:BI364_09270"/>
<proteinExistence type="predicted"/>
<sequence length="327" mass="36243">MSVTQTTDRRAGHFARWTRKRLRITGNAVTLERRRLFILPTGAGLGYGAMLAVMLLFALNYNNSMIFAATFLLAGISINAIWQTHRNLLGLKIELIMPSTPLADRPATLILSIGLDGKQTHPAITFRIVGTEQRVRTHDIHAGTQIRLELPVLSRGRRALPEINISTIYPLGLFRTWSLLRFPQPLLVAPAPAPRGLYQPPGHSGSAQADAVATQADEEDILVGLRPYQYGDPIRRIAWRASARSEALLSKQFQSGTQAHTTWLRWTDLPALDTEKRLSVLCRWVLDADGAGHPYGLVIPGAEIPPNRGPGHRRQCLEALARFEQPA</sequence>
<dbReference type="EMBL" id="CP017415">
    <property type="protein sequence ID" value="AOU99652.1"/>
    <property type="molecule type" value="Genomic_DNA"/>
</dbReference>
<dbReference type="PANTHER" id="PTHR34351:SF1">
    <property type="entry name" value="SLR1927 PROTEIN"/>
    <property type="match status" value="1"/>
</dbReference>
<evidence type="ECO:0000259" key="2">
    <source>
        <dbReference type="Pfam" id="PF01882"/>
    </source>
</evidence>